<dbReference type="OrthoDB" id="302862at2759"/>
<dbReference type="EMBL" id="CAJJDN010000064">
    <property type="protein sequence ID" value="CAD8095330.1"/>
    <property type="molecule type" value="Genomic_DNA"/>
</dbReference>
<keyword evidence="1" id="KW-1133">Transmembrane helix</keyword>
<proteinExistence type="predicted"/>
<name>A0A8S1NUG0_9CILI</name>
<accession>A0A8S1NUG0</accession>
<protein>
    <recommendedName>
        <fullName evidence="4">Transmembrane protein</fullName>
    </recommendedName>
</protein>
<keyword evidence="3" id="KW-1185">Reference proteome</keyword>
<organism evidence="2 3">
    <name type="scientific">Paramecium sonneborni</name>
    <dbReference type="NCBI Taxonomy" id="65129"/>
    <lineage>
        <taxon>Eukaryota</taxon>
        <taxon>Sar</taxon>
        <taxon>Alveolata</taxon>
        <taxon>Ciliophora</taxon>
        <taxon>Intramacronucleata</taxon>
        <taxon>Oligohymenophorea</taxon>
        <taxon>Peniculida</taxon>
        <taxon>Parameciidae</taxon>
        <taxon>Paramecium</taxon>
    </lineage>
</organism>
<evidence type="ECO:0000313" key="2">
    <source>
        <dbReference type="EMBL" id="CAD8095330.1"/>
    </source>
</evidence>
<sequence>MIFLIFCLTFQVIANFSLELGQTYNDAIIPWQGDKNYKYYQIDIEKALQNRDLIIVVKQQSTLGNPDIYISSKEQKPNKTNYEIQCNSQGMDICVIEQPEKKTYYLAVYCEDYCRYNLKAVYQEELMMTNSDDLEFKFNSSSWTEIIRIKINQLNLNPIKQDQNLEVQVQVKNIEILQESFQSFMNFGMEKPTQQKHQYKGQDTFSGIQKFKINRIMANQTYTLLVEAQQGAIVQIKTRTYGQKRFINVGDSIEEVLQENEFGFYVLNITSDQEQFQLGKLILNIQLISFKGYTELYVNMDENPKSLEDYHWKLKDGSTDDLIITNEDLNRLKAKGFYAFIVIQAKESNATFELKTQMLNPDLMVMELNKPAISQMSKLKFHQYKFFIKSNKRQSVSVSLRNIKGDADIILKSCQDFWSCKFNQEEYNNINAIDLKNNSSEQQYLYSLNPGNDIIIFDYLPQNCKEYKNVHMCFYTIMIIPGQNNIEDELTYSILITTKQDSIILKENAPIKQFVFHEFYNYYKFIVNDNDHIKRLFIQLTPIQGQPKIFSSKSEIYPSKEQNDNQGVHNLITYGDKDNKESINGSIYIGVYGETASQYIITAIIFRKQDDWGTIGKYAHQYIQLIEGQPQEITTNYSQDIQLFKIDLTGYNDKETVKVYMRVNSGQFWMFGFDHPEVDINKAFLKGQNKLVLQLSNSQKLPQYLFVRVQTNSSTSYPPYSYSINYRVNSQPIELVIGDNYQGFIESSEKLPFFVNIYKEEDIYIFLHVENTDQSILSATIFVQDDIINMNSQSKIITANQLKYKKCKKTEEIVSCQITILIESNQDSHFSLLISKPSSIIKLYNEESITKTITNDYDYFTFLLTEETEIAIYSPTANIRILANIIQIDSPTIDQFPTNDDNSQFQSLNDLIEIESSLFISLDEIKKANCDHIVCYAAITCTLADPSNQMNQEYTIIRTSGAFKLFEGFVYQGKIKKDQIKYFKVTDVNEATGLQIIVTTSEKNQILLMASINQMPTQQSHDFTSSFNFGDYIIIPPKKDSFQIVTYYIGVLAYQEVSISIQVKMGLSRFYHIKIQKPFLTTLPEGSRTYLTFFNSILGDLSILISSNVLNQYLRPKILISTYQINQLSEVMNSIQTNYYWKMDDYYLQITSDQQNYCTNCYYMIYLENSYYEIQLTITINQQDSPIYLLDNVELKNQLKTNQSQRYIYYPRNMNDFYMNVTVFKGQIYLFDQKDGSDIEYSHHLLTLSEQDGLYDYLNNQLASREGIHANRSLYINHVKEKNNLSYYDFKVFSNFTNESIYQIEIIDIYQAIELKIGQPQKFKITSQNKVQLYFVIPEGTNDFNDNYYSITIEIHTYYKSQIYNFMPEFTLKQDRYNNLDLLSNYHDFVDAQLSILQELDNLIYIQIPSIPGLYFLTLNPKEINHFSYSITLGNKDYDILTPKSQRLVKAKVGEQKIWEIHLYQTSQLFVQIQLCGGIVNVFGSSSRDELSMGFFKDKIEHIQNKQLIGIIPSVIPHIYYLNTQTIKSTTQDDSVSYILRLDILQQDTNIPIDHFYPGDDGEFKILMISNELQFQFSPIQSSGKSSQDYSLESITYTFLYQKQKQNDNSTFDKCKPYTNYQSQHYKKIDHEAQKTLSQKIKIEEHDIEKLLATIQATVNVKTNNYERLSLTYYYKVKILESNTLSNDPLKGYFIIILAVLFFLFFILAMKYRNLRLIAKFDAYTQEPKQEYEQQIEMNYSNFK</sequence>
<gene>
    <name evidence="2" type="ORF">PSON_ATCC_30995.1.T0640121</name>
</gene>
<keyword evidence="1" id="KW-0812">Transmembrane</keyword>
<evidence type="ECO:0008006" key="4">
    <source>
        <dbReference type="Google" id="ProtNLM"/>
    </source>
</evidence>
<feature type="transmembrane region" description="Helical" evidence="1">
    <location>
        <begin position="1692"/>
        <end position="1710"/>
    </location>
</feature>
<evidence type="ECO:0000313" key="3">
    <source>
        <dbReference type="Proteomes" id="UP000692954"/>
    </source>
</evidence>
<dbReference type="Proteomes" id="UP000692954">
    <property type="component" value="Unassembled WGS sequence"/>
</dbReference>
<reference evidence="2" key="1">
    <citation type="submission" date="2021-01" db="EMBL/GenBank/DDBJ databases">
        <authorList>
            <consortium name="Genoscope - CEA"/>
            <person name="William W."/>
        </authorList>
    </citation>
    <scope>NUCLEOTIDE SEQUENCE</scope>
</reference>
<evidence type="ECO:0000256" key="1">
    <source>
        <dbReference type="SAM" id="Phobius"/>
    </source>
</evidence>
<keyword evidence="1" id="KW-0472">Membrane</keyword>
<comment type="caution">
    <text evidence="2">The sequence shown here is derived from an EMBL/GenBank/DDBJ whole genome shotgun (WGS) entry which is preliminary data.</text>
</comment>